<evidence type="ECO:0000256" key="2">
    <source>
        <dbReference type="ARBA" id="ARBA00023125"/>
    </source>
</evidence>
<keyword evidence="3" id="KW-0804">Transcription</keyword>
<dbReference type="SUPFAM" id="SSF46689">
    <property type="entry name" value="Homeodomain-like"/>
    <property type="match status" value="1"/>
</dbReference>
<dbReference type="GO" id="GO:0003700">
    <property type="term" value="F:DNA-binding transcription factor activity"/>
    <property type="evidence" value="ECO:0007669"/>
    <property type="project" value="TreeGrafter"/>
</dbReference>
<evidence type="ECO:0000256" key="4">
    <source>
        <dbReference type="PROSITE-ProRule" id="PRU00335"/>
    </source>
</evidence>
<evidence type="ECO:0000313" key="6">
    <source>
        <dbReference type="EMBL" id="KJL37593.1"/>
    </source>
</evidence>
<dbReference type="GO" id="GO:0000976">
    <property type="term" value="F:transcription cis-regulatory region binding"/>
    <property type="evidence" value="ECO:0007669"/>
    <property type="project" value="TreeGrafter"/>
</dbReference>
<dbReference type="RefSeq" id="WP_045277224.1">
    <property type="nucleotide sequence ID" value="NZ_BAAAUP010000002.1"/>
</dbReference>
<dbReference type="PATRIC" id="fig|92835.4.peg.3386"/>
<dbReference type="Gene3D" id="1.10.357.10">
    <property type="entry name" value="Tetracycline Repressor, domain 2"/>
    <property type="match status" value="1"/>
</dbReference>
<dbReference type="PANTHER" id="PTHR30055">
    <property type="entry name" value="HTH-TYPE TRANSCRIPTIONAL REGULATOR RUTR"/>
    <property type="match status" value="1"/>
</dbReference>
<keyword evidence="2 4" id="KW-0238">DNA-binding</keyword>
<dbReference type="Pfam" id="PF00440">
    <property type="entry name" value="TetR_N"/>
    <property type="match status" value="1"/>
</dbReference>
<dbReference type="PANTHER" id="PTHR30055:SF148">
    <property type="entry name" value="TETR-FAMILY TRANSCRIPTIONAL REGULATOR"/>
    <property type="match status" value="1"/>
</dbReference>
<dbReference type="SUPFAM" id="SSF48498">
    <property type="entry name" value="Tetracyclin repressor-like, C-terminal domain"/>
    <property type="match status" value="1"/>
</dbReference>
<dbReference type="InterPro" id="IPR011075">
    <property type="entry name" value="TetR_C"/>
</dbReference>
<evidence type="ECO:0000313" key="7">
    <source>
        <dbReference type="Proteomes" id="UP000033956"/>
    </source>
</evidence>
<feature type="domain" description="HTH tetR-type" evidence="5">
    <location>
        <begin position="16"/>
        <end position="76"/>
    </location>
</feature>
<dbReference type="Proteomes" id="UP000033956">
    <property type="component" value="Unassembled WGS sequence"/>
</dbReference>
<gene>
    <name evidence="6" type="ORF">RS81_03350</name>
</gene>
<evidence type="ECO:0000259" key="5">
    <source>
        <dbReference type="PROSITE" id="PS50977"/>
    </source>
</evidence>
<accession>A0A0M2H202</accession>
<keyword evidence="1" id="KW-0805">Transcription regulation</keyword>
<dbReference type="InterPro" id="IPR036271">
    <property type="entry name" value="Tet_transcr_reg_TetR-rel_C_sf"/>
</dbReference>
<feature type="DNA-binding region" description="H-T-H motif" evidence="4">
    <location>
        <begin position="39"/>
        <end position="58"/>
    </location>
</feature>
<keyword evidence="7" id="KW-1185">Reference proteome</keyword>
<dbReference type="PROSITE" id="PS50977">
    <property type="entry name" value="HTH_TETR_2"/>
    <property type="match status" value="1"/>
</dbReference>
<proteinExistence type="predicted"/>
<dbReference type="Pfam" id="PF16859">
    <property type="entry name" value="TetR_C_11"/>
    <property type="match status" value="1"/>
</dbReference>
<dbReference type="STRING" id="92835.RS81_03350"/>
<dbReference type="EMBL" id="JYIZ01000057">
    <property type="protein sequence ID" value="KJL37593.1"/>
    <property type="molecule type" value="Genomic_DNA"/>
</dbReference>
<dbReference type="InterPro" id="IPR001647">
    <property type="entry name" value="HTH_TetR"/>
</dbReference>
<dbReference type="Gene3D" id="1.10.10.60">
    <property type="entry name" value="Homeodomain-like"/>
    <property type="match status" value="1"/>
</dbReference>
<reference evidence="6 7" key="1">
    <citation type="submission" date="2015-02" db="EMBL/GenBank/DDBJ databases">
        <title>Draft genome sequences of ten Microbacterium spp. with emphasis on heavy metal contaminated environments.</title>
        <authorList>
            <person name="Corretto E."/>
        </authorList>
    </citation>
    <scope>NUCLEOTIDE SEQUENCE [LARGE SCALE GENOMIC DNA]</scope>
    <source>
        <strain evidence="6 7">DSM 12510</strain>
    </source>
</reference>
<organism evidence="6 7">
    <name type="scientific">Microbacterium terrae</name>
    <dbReference type="NCBI Taxonomy" id="69369"/>
    <lineage>
        <taxon>Bacteria</taxon>
        <taxon>Bacillati</taxon>
        <taxon>Actinomycetota</taxon>
        <taxon>Actinomycetes</taxon>
        <taxon>Micrococcales</taxon>
        <taxon>Microbacteriaceae</taxon>
        <taxon>Microbacterium</taxon>
    </lineage>
</organism>
<evidence type="ECO:0000256" key="3">
    <source>
        <dbReference type="ARBA" id="ARBA00023163"/>
    </source>
</evidence>
<sequence length="196" mass="21252">MTAPTPRSGRGRRPAAEVRTAVVSTSSRLLFAEGIRAITFERVAKEAGVSKTTLYKWWVSPGALAAEAYVARSEPLLKFPDTGDLHADLVAQVTAFAELLTQGGAGGVIPQLIGSAQTDPALAEAWTRTYALPRRDLARERLRAAQHVGQLSEHADIDIVIDQIWGAFYHRLLVLRTSILDLDIERLVTTAIRGAG</sequence>
<comment type="caution">
    <text evidence="6">The sequence shown here is derived from an EMBL/GenBank/DDBJ whole genome shotgun (WGS) entry which is preliminary data.</text>
</comment>
<name>A0A0M2H202_9MICO</name>
<dbReference type="AlphaFoldDB" id="A0A0M2H202"/>
<protein>
    <submittedName>
        <fullName evidence="6">Bacterial regulatory protein, tetR family</fullName>
    </submittedName>
</protein>
<dbReference type="InterPro" id="IPR009057">
    <property type="entry name" value="Homeodomain-like_sf"/>
</dbReference>
<dbReference type="InterPro" id="IPR050109">
    <property type="entry name" value="HTH-type_TetR-like_transc_reg"/>
</dbReference>
<dbReference type="OrthoDB" id="9796019at2"/>
<evidence type="ECO:0000256" key="1">
    <source>
        <dbReference type="ARBA" id="ARBA00023015"/>
    </source>
</evidence>